<dbReference type="PROSITE" id="PS50893">
    <property type="entry name" value="ABC_TRANSPORTER_2"/>
    <property type="match status" value="1"/>
</dbReference>
<name>A0A7M2SU63_9ACTN</name>
<evidence type="ECO:0000259" key="5">
    <source>
        <dbReference type="PROSITE" id="PS50893"/>
    </source>
</evidence>
<feature type="domain" description="ABC transporter" evidence="5">
    <location>
        <begin position="20"/>
        <end position="257"/>
    </location>
</feature>
<dbReference type="FunFam" id="3.40.50.300:FF:000032">
    <property type="entry name" value="Export ABC transporter ATP-binding protein"/>
    <property type="match status" value="1"/>
</dbReference>
<dbReference type="InterPro" id="IPR027417">
    <property type="entry name" value="P-loop_NTPase"/>
</dbReference>
<keyword evidence="3 6" id="KW-0067">ATP-binding</keyword>
<dbReference type="InterPro" id="IPR003439">
    <property type="entry name" value="ABC_transporter-like_ATP-bd"/>
</dbReference>
<feature type="region of interest" description="Disordered" evidence="4">
    <location>
        <begin position="266"/>
        <end position="307"/>
    </location>
</feature>
<dbReference type="EMBL" id="CP063373">
    <property type="protein sequence ID" value="QOV39897.1"/>
    <property type="molecule type" value="Genomic_DNA"/>
</dbReference>
<dbReference type="Pfam" id="PF00005">
    <property type="entry name" value="ABC_tran"/>
    <property type="match status" value="1"/>
</dbReference>
<keyword evidence="7" id="KW-1185">Reference proteome</keyword>
<dbReference type="GO" id="GO:0098796">
    <property type="term" value="C:membrane protein complex"/>
    <property type="evidence" value="ECO:0007669"/>
    <property type="project" value="UniProtKB-ARBA"/>
</dbReference>
<dbReference type="PANTHER" id="PTHR24220">
    <property type="entry name" value="IMPORT ATP-BINDING PROTEIN"/>
    <property type="match status" value="1"/>
</dbReference>
<dbReference type="InterPro" id="IPR017911">
    <property type="entry name" value="MacB-like_ATP-bd"/>
</dbReference>
<dbReference type="InterPro" id="IPR015854">
    <property type="entry name" value="ABC_transpr_LolD-like"/>
</dbReference>
<dbReference type="Proteomes" id="UP000594205">
    <property type="component" value="Chromosome"/>
</dbReference>
<evidence type="ECO:0000313" key="7">
    <source>
        <dbReference type="Proteomes" id="UP000594205"/>
    </source>
</evidence>
<feature type="compositionally biased region" description="Low complexity" evidence="4">
    <location>
        <begin position="272"/>
        <end position="288"/>
    </location>
</feature>
<dbReference type="SUPFAM" id="SSF52540">
    <property type="entry name" value="P-loop containing nucleoside triphosphate hydrolases"/>
    <property type="match status" value="1"/>
</dbReference>
<dbReference type="RefSeq" id="WP_194048489.1">
    <property type="nucleotide sequence ID" value="NZ_CP063373.1"/>
</dbReference>
<dbReference type="CDD" id="cd03255">
    <property type="entry name" value="ABC_MJ0796_LolCDE_FtsE"/>
    <property type="match status" value="1"/>
</dbReference>
<dbReference type="GO" id="GO:0005524">
    <property type="term" value="F:ATP binding"/>
    <property type="evidence" value="ECO:0007669"/>
    <property type="project" value="UniProtKB-KW"/>
</dbReference>
<gene>
    <name evidence="6" type="ORF">IM697_16760</name>
</gene>
<dbReference type="InterPro" id="IPR003593">
    <property type="entry name" value="AAA+_ATPase"/>
</dbReference>
<proteinExistence type="predicted"/>
<organism evidence="6 7">
    <name type="scientific">Streptomyces ferrugineus</name>
    <dbReference type="NCBI Taxonomy" id="1413221"/>
    <lineage>
        <taxon>Bacteria</taxon>
        <taxon>Bacillati</taxon>
        <taxon>Actinomycetota</taxon>
        <taxon>Actinomycetes</taxon>
        <taxon>Kitasatosporales</taxon>
        <taxon>Streptomycetaceae</taxon>
        <taxon>Streptomyces</taxon>
    </lineage>
</organism>
<keyword evidence="2" id="KW-0547">Nucleotide-binding</keyword>
<evidence type="ECO:0000313" key="6">
    <source>
        <dbReference type="EMBL" id="QOV39897.1"/>
    </source>
</evidence>
<dbReference type="GO" id="GO:0005886">
    <property type="term" value="C:plasma membrane"/>
    <property type="evidence" value="ECO:0007669"/>
    <property type="project" value="TreeGrafter"/>
</dbReference>
<evidence type="ECO:0000256" key="1">
    <source>
        <dbReference type="ARBA" id="ARBA00022448"/>
    </source>
</evidence>
<dbReference type="SMART" id="SM00382">
    <property type="entry name" value="AAA"/>
    <property type="match status" value="1"/>
</dbReference>
<reference evidence="6 7" key="1">
    <citation type="submission" date="2020-10" db="EMBL/GenBank/DDBJ databases">
        <title>Streptomyces ferrugineus complate genome analysis.</title>
        <authorList>
            <person name="Anwar N."/>
        </authorList>
    </citation>
    <scope>NUCLEOTIDE SEQUENCE [LARGE SCALE GENOMIC DNA]</scope>
    <source>
        <strain evidence="6 7">CCTCC AA2014009</strain>
    </source>
</reference>
<sequence length="307" mass="32355">MSTAAAQHVPGSASADGIAARARGLTKAYGSGETTVLALDAVDVDIARGRFTAVMGPSGSGKSTLMHCLAGLDNVSAGQVWLGDTEITGLKDRELTRLRRDRIGFMFQSFNLIPTLNAAENITLPMDIAGKKPDEKWLDQVIDTLGLRDRLGHRPAQLSGGQQQRVACARALASRPELIFADEPTGNLDSRAGLEVLGFLREAVDQLGQTVVMVTHDPGAAAHSDLVLFLGDGRIVDEMERPTAEAVLERMRLFTGGNPQTPGFDVIRSQFDDGGPAPGAIPAADEPSPTSPTSPEPPASPASPEET</sequence>
<dbReference type="Gene3D" id="3.40.50.300">
    <property type="entry name" value="P-loop containing nucleotide triphosphate hydrolases"/>
    <property type="match status" value="1"/>
</dbReference>
<dbReference type="KEGG" id="sfeu:IM697_16760"/>
<dbReference type="AlphaFoldDB" id="A0A7M2SU63"/>
<protein>
    <submittedName>
        <fullName evidence="6">ABC transporter ATP-binding protein</fullName>
    </submittedName>
</protein>
<evidence type="ECO:0000256" key="3">
    <source>
        <dbReference type="ARBA" id="ARBA00022840"/>
    </source>
</evidence>
<dbReference type="GO" id="GO:0022857">
    <property type="term" value="F:transmembrane transporter activity"/>
    <property type="evidence" value="ECO:0007669"/>
    <property type="project" value="TreeGrafter"/>
</dbReference>
<evidence type="ECO:0000256" key="2">
    <source>
        <dbReference type="ARBA" id="ARBA00022741"/>
    </source>
</evidence>
<evidence type="ECO:0000256" key="4">
    <source>
        <dbReference type="SAM" id="MobiDB-lite"/>
    </source>
</evidence>
<keyword evidence="1" id="KW-0813">Transport</keyword>
<feature type="compositionally biased region" description="Pro residues" evidence="4">
    <location>
        <begin position="289"/>
        <end position="301"/>
    </location>
</feature>
<accession>A0A7M2SU63</accession>
<dbReference type="GO" id="GO:0016887">
    <property type="term" value="F:ATP hydrolysis activity"/>
    <property type="evidence" value="ECO:0007669"/>
    <property type="project" value="InterPro"/>
</dbReference>
<dbReference type="PANTHER" id="PTHR24220:SF685">
    <property type="entry name" value="ABC TRANSPORTER RELATED"/>
    <property type="match status" value="1"/>
</dbReference>